<evidence type="ECO:0000313" key="2">
    <source>
        <dbReference type="Proteomes" id="UP000001887"/>
    </source>
</evidence>
<dbReference type="EMBL" id="CP001848">
    <property type="protein sequence ID" value="ADB18158.1"/>
    <property type="molecule type" value="Genomic_DNA"/>
</dbReference>
<dbReference type="HOGENOM" id="CLU_3397873_0_0_0"/>
<name>D2QYJ9_PIRSD</name>
<reference evidence="1 2" key="1">
    <citation type="journal article" date="2009" name="Stand. Genomic Sci.">
        <title>Complete genome sequence of Pirellula staleyi type strain (ATCC 27377).</title>
        <authorList>
            <person name="Clum A."/>
            <person name="Tindall B.J."/>
            <person name="Sikorski J."/>
            <person name="Ivanova N."/>
            <person name="Mavrommatis K."/>
            <person name="Lucas S."/>
            <person name="Glavina del Rio T."/>
            <person name="Nolan M."/>
            <person name="Chen F."/>
            <person name="Tice H."/>
            <person name="Pitluck S."/>
            <person name="Cheng J.F."/>
            <person name="Chertkov O."/>
            <person name="Brettin T."/>
            <person name="Han C."/>
            <person name="Detter J.C."/>
            <person name="Kuske C."/>
            <person name="Bruce D."/>
            <person name="Goodwin L."/>
            <person name="Ovchinikova G."/>
            <person name="Pati A."/>
            <person name="Mikhailova N."/>
            <person name="Chen A."/>
            <person name="Palaniappan K."/>
            <person name="Land M."/>
            <person name="Hauser L."/>
            <person name="Chang Y.J."/>
            <person name="Jeffries C.D."/>
            <person name="Chain P."/>
            <person name="Rohde M."/>
            <person name="Goker M."/>
            <person name="Bristow J."/>
            <person name="Eisen J.A."/>
            <person name="Markowitz V."/>
            <person name="Hugenholtz P."/>
            <person name="Kyrpides N.C."/>
            <person name="Klenk H.P."/>
            <person name="Lapidus A."/>
        </authorList>
    </citation>
    <scope>NUCLEOTIDE SEQUENCE [LARGE SCALE GENOMIC DNA]</scope>
    <source>
        <strain evidence="2">ATCC 27377 / DSM 6068 / ICPB 4128</strain>
    </source>
</reference>
<dbReference type="KEGG" id="psl:Psta_3497"/>
<keyword evidence="2" id="KW-1185">Reference proteome</keyword>
<sequence length="31" mass="3840">MHPMRTLLDNSLRVHFFWLCLKREVARLVEK</sequence>
<dbReference type="AlphaFoldDB" id="D2QYJ9"/>
<dbReference type="STRING" id="530564.Psta_3497"/>
<protein>
    <submittedName>
        <fullName evidence="1">Uncharacterized protein</fullName>
    </submittedName>
</protein>
<gene>
    <name evidence="1" type="ordered locus">Psta_3497</name>
</gene>
<proteinExistence type="predicted"/>
<dbReference type="Proteomes" id="UP000001887">
    <property type="component" value="Chromosome"/>
</dbReference>
<evidence type="ECO:0000313" key="1">
    <source>
        <dbReference type="EMBL" id="ADB18158.1"/>
    </source>
</evidence>
<organism evidence="1 2">
    <name type="scientific">Pirellula staleyi (strain ATCC 27377 / DSM 6068 / ICPB 4128)</name>
    <name type="common">Pirella staleyi</name>
    <dbReference type="NCBI Taxonomy" id="530564"/>
    <lineage>
        <taxon>Bacteria</taxon>
        <taxon>Pseudomonadati</taxon>
        <taxon>Planctomycetota</taxon>
        <taxon>Planctomycetia</taxon>
        <taxon>Pirellulales</taxon>
        <taxon>Pirellulaceae</taxon>
        <taxon>Pirellula</taxon>
    </lineage>
</organism>
<accession>D2QYJ9</accession>